<keyword evidence="2" id="KW-0677">Repeat</keyword>
<dbReference type="Pfam" id="PF01535">
    <property type="entry name" value="PPR"/>
    <property type="match status" value="1"/>
</dbReference>
<evidence type="ECO:0000313" key="5">
    <source>
        <dbReference type="Proteomes" id="UP000327013"/>
    </source>
</evidence>
<dbReference type="Proteomes" id="UP000327013">
    <property type="component" value="Chromosome 1"/>
</dbReference>
<evidence type="ECO:0000256" key="1">
    <source>
        <dbReference type="ARBA" id="ARBA00006643"/>
    </source>
</evidence>
<sequence length="185" mass="21408">MKEKALLDHITFVGVLAACRHGGFLDEGWMFFESMVWDYRIDPIVQHYTCMVDLLGHSGRVDQAYNLITQMRVMPDACVWELMRLEGRMKEAGYVPGTRSVFHDVEDDEKTNMVCSHSERLAIAFGLISTLPGTRLLITKNLRVCEDCHVTIKFISKIIEREMTIRDVNRYHHFKDAICSCGDFW</sequence>
<dbReference type="PANTHER" id="PTHR47926">
    <property type="entry name" value="PENTATRICOPEPTIDE REPEAT-CONTAINING PROTEIN"/>
    <property type="match status" value="1"/>
</dbReference>
<evidence type="ECO:0000256" key="2">
    <source>
        <dbReference type="ARBA" id="ARBA00022737"/>
    </source>
</evidence>
<gene>
    <name evidence="4" type="ORF">FH972_002099</name>
</gene>
<reference evidence="4 5" key="1">
    <citation type="submission" date="2019-06" db="EMBL/GenBank/DDBJ databases">
        <title>A chromosomal-level reference genome of Carpinus fangiana (Coryloideae, Betulaceae).</title>
        <authorList>
            <person name="Yang X."/>
            <person name="Wang Z."/>
            <person name="Zhang L."/>
            <person name="Hao G."/>
            <person name="Liu J."/>
            <person name="Yang Y."/>
        </authorList>
    </citation>
    <scope>NUCLEOTIDE SEQUENCE [LARGE SCALE GENOMIC DNA]</scope>
    <source>
        <strain evidence="4">Cfa_2016G</strain>
        <tissue evidence="4">Leaf</tissue>
    </source>
</reference>
<dbReference type="EMBL" id="CM017321">
    <property type="protein sequence ID" value="KAE7997463.1"/>
    <property type="molecule type" value="Genomic_DNA"/>
</dbReference>
<dbReference type="InterPro" id="IPR002885">
    <property type="entry name" value="PPR_rpt"/>
</dbReference>
<dbReference type="InterPro" id="IPR046960">
    <property type="entry name" value="PPR_At4g14850-like_plant"/>
</dbReference>
<dbReference type="GO" id="GO:0003723">
    <property type="term" value="F:RNA binding"/>
    <property type="evidence" value="ECO:0007669"/>
    <property type="project" value="InterPro"/>
</dbReference>
<organism evidence="4 5">
    <name type="scientific">Carpinus fangiana</name>
    <dbReference type="NCBI Taxonomy" id="176857"/>
    <lineage>
        <taxon>Eukaryota</taxon>
        <taxon>Viridiplantae</taxon>
        <taxon>Streptophyta</taxon>
        <taxon>Embryophyta</taxon>
        <taxon>Tracheophyta</taxon>
        <taxon>Spermatophyta</taxon>
        <taxon>Magnoliopsida</taxon>
        <taxon>eudicotyledons</taxon>
        <taxon>Gunneridae</taxon>
        <taxon>Pentapetalae</taxon>
        <taxon>rosids</taxon>
        <taxon>fabids</taxon>
        <taxon>Fagales</taxon>
        <taxon>Betulaceae</taxon>
        <taxon>Carpinus</taxon>
    </lineage>
</organism>
<dbReference type="Pfam" id="PF14432">
    <property type="entry name" value="DYW_deaminase"/>
    <property type="match status" value="1"/>
</dbReference>
<dbReference type="AlphaFoldDB" id="A0A5N6QH02"/>
<dbReference type="InterPro" id="IPR011990">
    <property type="entry name" value="TPR-like_helical_dom_sf"/>
</dbReference>
<dbReference type="GO" id="GO:0009451">
    <property type="term" value="P:RNA modification"/>
    <property type="evidence" value="ECO:0007669"/>
    <property type="project" value="InterPro"/>
</dbReference>
<feature type="domain" description="DYW" evidence="3">
    <location>
        <begin position="93"/>
        <end position="185"/>
    </location>
</feature>
<dbReference type="PROSITE" id="PS51257">
    <property type="entry name" value="PROKAR_LIPOPROTEIN"/>
    <property type="match status" value="1"/>
</dbReference>
<dbReference type="GO" id="GO:0008270">
    <property type="term" value="F:zinc ion binding"/>
    <property type="evidence" value="ECO:0007669"/>
    <property type="project" value="InterPro"/>
</dbReference>
<accession>A0A5N6QH02</accession>
<dbReference type="InterPro" id="IPR032867">
    <property type="entry name" value="DYW_dom"/>
</dbReference>
<name>A0A5N6QH02_9ROSI</name>
<dbReference type="PANTHER" id="PTHR47926:SF470">
    <property type="entry name" value="DYW DOMAIN-CONTAINING PROTEIN"/>
    <property type="match status" value="1"/>
</dbReference>
<evidence type="ECO:0000313" key="4">
    <source>
        <dbReference type="EMBL" id="KAE7997463.1"/>
    </source>
</evidence>
<proteinExistence type="inferred from homology"/>
<protein>
    <recommendedName>
        <fullName evidence="3">DYW domain-containing protein</fullName>
    </recommendedName>
</protein>
<keyword evidence="5" id="KW-1185">Reference proteome</keyword>
<evidence type="ECO:0000259" key="3">
    <source>
        <dbReference type="Pfam" id="PF14432"/>
    </source>
</evidence>
<comment type="similarity">
    <text evidence="1">Belongs to the PPR family. PCMP-H subfamily.</text>
</comment>
<dbReference type="Gene3D" id="1.25.40.10">
    <property type="entry name" value="Tetratricopeptide repeat domain"/>
    <property type="match status" value="1"/>
</dbReference>
<dbReference type="OrthoDB" id="185373at2759"/>